<dbReference type="Proteomes" id="UP001233172">
    <property type="component" value="Unassembled WGS sequence"/>
</dbReference>
<evidence type="ECO:0000256" key="17">
    <source>
        <dbReference type="ARBA" id="ARBA00023288"/>
    </source>
</evidence>
<evidence type="ECO:0000256" key="15">
    <source>
        <dbReference type="ARBA" id="ARBA00023212"/>
    </source>
</evidence>
<dbReference type="GO" id="GO:0005813">
    <property type="term" value="C:centrosome"/>
    <property type="evidence" value="ECO:0007669"/>
    <property type="project" value="UniProtKB-SubCell"/>
</dbReference>
<dbReference type="InterPro" id="IPR051625">
    <property type="entry name" value="Signaling_Regulatory_Domain"/>
</dbReference>
<dbReference type="Gene3D" id="2.130.10.30">
    <property type="entry name" value="Regulator of chromosome condensation 1/beta-lactamase-inhibitor protein II"/>
    <property type="match status" value="1"/>
</dbReference>
<keyword evidence="11" id="KW-0970">Cilium biogenesis/degradation</keyword>
<feature type="repeat" description="RCC1" evidence="21">
    <location>
        <begin position="262"/>
        <end position="312"/>
    </location>
</feature>
<comment type="subcellular location">
    <subcellularLocation>
        <location evidence="1">Cytoplasm</location>
        <location evidence="1">Cytoskeleton</location>
        <location evidence="1">Cilium basal body</location>
    </subcellularLocation>
    <subcellularLocation>
        <location evidence="4">Cytoplasm</location>
        <location evidence="4">Cytoskeleton</location>
        <location evidence="4">Flagellum axoneme</location>
    </subcellularLocation>
    <subcellularLocation>
        <location evidence="2">Cytoplasm</location>
        <location evidence="2">Cytoskeleton</location>
        <location evidence="2">Microtubule organizing center</location>
        <location evidence="2">Centrosome</location>
    </subcellularLocation>
    <subcellularLocation>
        <location evidence="3">Golgi apparatus</location>
    </subcellularLocation>
</comment>
<protein>
    <recommendedName>
        <fullName evidence="20">X-linked retinitis pigmentosa GTPase regulator</fullName>
    </recommendedName>
</protein>
<keyword evidence="19" id="KW-0844">Vision</keyword>
<keyword evidence="17" id="KW-0449">Lipoprotein</keyword>
<feature type="compositionally biased region" description="Basic and acidic residues" evidence="22">
    <location>
        <begin position="785"/>
        <end position="810"/>
    </location>
</feature>
<evidence type="ECO:0000313" key="25">
    <source>
        <dbReference type="Proteomes" id="UP001233172"/>
    </source>
</evidence>
<keyword evidence="15" id="KW-0206">Cytoskeleton</keyword>
<keyword evidence="9" id="KW-0344">Guanine-nucleotide releasing factor</keyword>
<dbReference type="Pfam" id="PF25390">
    <property type="entry name" value="WD40_RLD"/>
    <property type="match status" value="1"/>
</dbReference>
<dbReference type="PANTHER" id="PTHR22872:SF9">
    <property type="entry name" value="X-LINKED RETINITIS PIGMENTOSA GTPASE REGULATOR"/>
    <property type="match status" value="1"/>
</dbReference>
<evidence type="ECO:0000256" key="2">
    <source>
        <dbReference type="ARBA" id="ARBA00004300"/>
    </source>
</evidence>
<sequence length="860" mass="96066">MAATVDADVPETGAVFTFGKSKFADNLPNKFWVKNDRVLQIACGDEHTALIAESGRVFMFGPNEWGQLGLGQENNGVNKPSCVKSLKHEKAKQVACGRSHTLISTESGHIYSCGNHSDGQLGYKTTTNQHIPRLIESLPPTKYKLLDAGSDSSVALTVDGRLFMWGNNEDGKLGLGEVEIVEEPTQLPMDRPVVCVACGYYHTAIVTDDGKLFTMGESDGGKLGLTDDAGETNVPQQVTAITEPVRWVSCGSSHTVALTEIGDCYVFGEGESGQLGLGTDTYSVTEPTYLKLPFKVKKAYCGQAFTALISEKGQLYTFGDGRHGKLAHGDDQFSNQYKPYHCKRFSHFIVTKVACGGCHMIVTANPKPQDDGDVTVDGEVDEMKSFDDRSLLETMNGGSPTLSRSLSAREKRRNEVTRSFSTLTELLPALNRSCLSTTMPALKSQPKVNGDVLSRTVAPMLALENGVKSNKESADEKDHSKVAGNKDPSPMVTPRKLHGPKSLQDGSDGDDECDDSSIDGEASESNENFDKMSDEDDEDLLAVTNEMKKKMEDYASDESEDEKLASKSGPKSLTKSDNSEVVESQVIKQEVKVEDRLTNNTEKPKEETQSDSTPTHQKKDPLPTPRKKIEKEKEEVSDEEEDEDEEEEKTKEQKKEEEKGKNKKNKDKKEKKNKEEEKTKKDKKEKTKGKSEEDKSKEDLKSKKGKKEDKDKTEENDVKKDKQKNKEEKNKEKKKGKKGKENEHEEEEKEKTDKKKKKGKKDEENEEEENEKSIQNNDKNKKKVKKEEKEDKKSDIENETNEKDENENKKPPAKKAIQNMYSLMIFTIVLPMLSSSTTVLDSFQRQQLDLFHTLCMCSEY</sequence>
<keyword evidence="18" id="KW-0636">Prenylation</keyword>
<dbReference type="EMBL" id="JASAOG010000087">
    <property type="protein sequence ID" value="KAK0053301.1"/>
    <property type="molecule type" value="Genomic_DNA"/>
</dbReference>
<name>A0AAD8F7K5_BIOPF</name>
<evidence type="ECO:0000256" key="8">
    <source>
        <dbReference type="ARBA" id="ARBA00022606"/>
    </source>
</evidence>
<proteinExistence type="predicted"/>
<feature type="region of interest" description="Disordered" evidence="22">
    <location>
        <begin position="394"/>
        <end position="416"/>
    </location>
</feature>
<feature type="compositionally biased region" description="Basic and acidic residues" evidence="22">
    <location>
        <begin position="739"/>
        <end position="753"/>
    </location>
</feature>
<gene>
    <name evidence="24" type="ORF">Bpfe_017232</name>
</gene>
<dbReference type="SUPFAM" id="SSF50985">
    <property type="entry name" value="RCC1/BLIP-II"/>
    <property type="match status" value="1"/>
</dbReference>
<evidence type="ECO:0000256" key="14">
    <source>
        <dbReference type="ARBA" id="ARBA00023069"/>
    </source>
</evidence>
<feature type="domain" description="RCC1-like" evidence="23">
    <location>
        <begin position="32"/>
        <end position="362"/>
    </location>
</feature>
<feature type="repeat" description="RCC1" evidence="21">
    <location>
        <begin position="108"/>
        <end position="159"/>
    </location>
</feature>
<keyword evidence="6" id="KW-0963">Cytoplasm</keyword>
<feature type="repeat" description="RCC1" evidence="21">
    <location>
        <begin position="160"/>
        <end position="209"/>
    </location>
</feature>
<feature type="compositionally biased region" description="Basic and acidic residues" evidence="22">
    <location>
        <begin position="648"/>
        <end position="660"/>
    </location>
</feature>
<evidence type="ECO:0000256" key="4">
    <source>
        <dbReference type="ARBA" id="ARBA00004611"/>
    </source>
</evidence>
<feature type="compositionally biased region" description="Polar residues" evidence="22">
    <location>
        <begin position="569"/>
        <end position="582"/>
    </location>
</feature>
<reference evidence="24" key="1">
    <citation type="journal article" date="2023" name="PLoS Negl. Trop. Dis.">
        <title>A genome sequence for Biomphalaria pfeifferi, the major vector snail for the human-infecting parasite Schistosoma mansoni.</title>
        <authorList>
            <person name="Bu L."/>
            <person name="Lu L."/>
            <person name="Laidemitt M.R."/>
            <person name="Zhang S.M."/>
            <person name="Mutuku M."/>
            <person name="Mkoji G."/>
            <person name="Steinauer M."/>
            <person name="Loker E.S."/>
        </authorList>
    </citation>
    <scope>NUCLEOTIDE SEQUENCE</scope>
    <source>
        <strain evidence="24">KasaAsao</strain>
    </source>
</reference>
<evidence type="ECO:0000256" key="5">
    <source>
        <dbReference type="ARBA" id="ARBA00022481"/>
    </source>
</evidence>
<dbReference type="InterPro" id="IPR058923">
    <property type="entry name" value="RCC1-like_dom"/>
</dbReference>
<evidence type="ECO:0000256" key="16">
    <source>
        <dbReference type="ARBA" id="ARBA00023273"/>
    </source>
</evidence>
<feature type="repeat" description="RCC1" evidence="21">
    <location>
        <begin position="55"/>
        <end position="107"/>
    </location>
</feature>
<accession>A0AAD8F7K5</accession>
<dbReference type="GO" id="GO:0005085">
    <property type="term" value="F:guanyl-nucleotide exchange factor activity"/>
    <property type="evidence" value="ECO:0007669"/>
    <property type="project" value="UniProtKB-KW"/>
</dbReference>
<dbReference type="GO" id="GO:0007601">
    <property type="term" value="P:visual perception"/>
    <property type="evidence" value="ECO:0007669"/>
    <property type="project" value="UniProtKB-KW"/>
</dbReference>
<evidence type="ECO:0000256" key="21">
    <source>
        <dbReference type="PROSITE-ProRule" id="PRU00235"/>
    </source>
</evidence>
<dbReference type="GO" id="GO:0030030">
    <property type="term" value="P:cell projection organization"/>
    <property type="evidence" value="ECO:0007669"/>
    <property type="project" value="UniProtKB-KW"/>
</dbReference>
<dbReference type="PROSITE" id="PS00626">
    <property type="entry name" value="RCC1_2"/>
    <property type="match status" value="2"/>
</dbReference>
<keyword evidence="7" id="KW-0597">Phosphoprotein</keyword>
<dbReference type="GO" id="GO:0005929">
    <property type="term" value="C:cilium"/>
    <property type="evidence" value="ECO:0007669"/>
    <property type="project" value="UniProtKB-ARBA"/>
</dbReference>
<organism evidence="24 25">
    <name type="scientific">Biomphalaria pfeifferi</name>
    <name type="common">Bloodfluke planorb</name>
    <name type="synonym">Freshwater snail</name>
    <dbReference type="NCBI Taxonomy" id="112525"/>
    <lineage>
        <taxon>Eukaryota</taxon>
        <taxon>Metazoa</taxon>
        <taxon>Spiralia</taxon>
        <taxon>Lophotrochozoa</taxon>
        <taxon>Mollusca</taxon>
        <taxon>Gastropoda</taxon>
        <taxon>Heterobranchia</taxon>
        <taxon>Euthyneura</taxon>
        <taxon>Panpulmonata</taxon>
        <taxon>Hygrophila</taxon>
        <taxon>Lymnaeoidea</taxon>
        <taxon>Planorbidae</taxon>
        <taxon>Biomphalaria</taxon>
    </lineage>
</organism>
<dbReference type="AlphaFoldDB" id="A0AAD8F7K5"/>
<feature type="region of interest" description="Disordered" evidence="22">
    <location>
        <begin position="466"/>
        <end position="813"/>
    </location>
</feature>
<dbReference type="FunFam" id="2.130.10.30:FF:000013">
    <property type="entry name" value="Retinitis pigmentosa GTPase regulator isoform 1"/>
    <property type="match status" value="1"/>
</dbReference>
<keyword evidence="16" id="KW-0966">Cell projection</keyword>
<dbReference type="PANTHER" id="PTHR22872">
    <property type="entry name" value="BTK-BINDING PROTEIN-RELATED"/>
    <property type="match status" value="1"/>
</dbReference>
<comment type="caution">
    <text evidence="24">The sequence shown here is derived from an EMBL/GenBank/DDBJ whole genome shotgun (WGS) entry which is preliminary data.</text>
</comment>
<keyword evidence="10" id="KW-0677">Repeat</keyword>
<evidence type="ECO:0000256" key="9">
    <source>
        <dbReference type="ARBA" id="ARBA00022658"/>
    </source>
</evidence>
<evidence type="ECO:0000256" key="22">
    <source>
        <dbReference type="SAM" id="MobiDB-lite"/>
    </source>
</evidence>
<keyword evidence="12" id="KW-0282">Flagellum</keyword>
<evidence type="ECO:0000256" key="18">
    <source>
        <dbReference type="ARBA" id="ARBA00023289"/>
    </source>
</evidence>
<feature type="compositionally biased region" description="Basic and acidic residues" evidence="22">
    <location>
        <begin position="407"/>
        <end position="416"/>
    </location>
</feature>
<feature type="compositionally biased region" description="Polar residues" evidence="22">
    <location>
        <begin position="396"/>
        <end position="406"/>
    </location>
</feature>
<keyword evidence="8" id="KW-0716">Sensory transduction</keyword>
<feature type="repeat" description="RCC1" evidence="21">
    <location>
        <begin position="313"/>
        <end position="366"/>
    </location>
</feature>
<dbReference type="PRINTS" id="PR00633">
    <property type="entry name" value="RCCNDNSATION"/>
</dbReference>
<feature type="compositionally biased region" description="Basic and acidic residues" evidence="22">
    <location>
        <begin position="667"/>
        <end position="731"/>
    </location>
</feature>
<feature type="compositionally biased region" description="Basic and acidic residues" evidence="22">
    <location>
        <begin position="589"/>
        <end position="608"/>
    </location>
</feature>
<evidence type="ECO:0000256" key="20">
    <source>
        <dbReference type="ARBA" id="ARBA00073293"/>
    </source>
</evidence>
<evidence type="ECO:0000256" key="10">
    <source>
        <dbReference type="ARBA" id="ARBA00022737"/>
    </source>
</evidence>
<evidence type="ECO:0000259" key="23">
    <source>
        <dbReference type="Pfam" id="PF25390"/>
    </source>
</evidence>
<keyword evidence="25" id="KW-1185">Reference proteome</keyword>
<dbReference type="PROSITE" id="PS50012">
    <property type="entry name" value="RCC1_3"/>
    <property type="match status" value="7"/>
</dbReference>
<evidence type="ECO:0000256" key="12">
    <source>
        <dbReference type="ARBA" id="ARBA00022846"/>
    </source>
</evidence>
<evidence type="ECO:0000313" key="24">
    <source>
        <dbReference type="EMBL" id="KAK0053301.1"/>
    </source>
</evidence>
<dbReference type="GO" id="GO:0005794">
    <property type="term" value="C:Golgi apparatus"/>
    <property type="evidence" value="ECO:0007669"/>
    <property type="project" value="UniProtKB-SubCell"/>
</dbReference>
<dbReference type="InterPro" id="IPR009091">
    <property type="entry name" value="RCC1/BLIP-II"/>
</dbReference>
<feature type="repeat" description="RCC1" evidence="21">
    <location>
        <begin position="13"/>
        <end position="54"/>
    </location>
</feature>
<feature type="compositionally biased region" description="Basic and acidic residues" evidence="22">
    <location>
        <begin position="469"/>
        <end position="481"/>
    </location>
</feature>
<feature type="compositionally biased region" description="Acidic residues" evidence="22">
    <location>
        <begin position="507"/>
        <end position="524"/>
    </location>
</feature>
<feature type="repeat" description="RCC1" evidence="21">
    <location>
        <begin position="210"/>
        <end position="261"/>
    </location>
</feature>
<evidence type="ECO:0000256" key="1">
    <source>
        <dbReference type="ARBA" id="ARBA00004120"/>
    </source>
</evidence>
<keyword evidence="5" id="KW-0488">Methylation</keyword>
<feature type="compositionally biased region" description="Acidic residues" evidence="22">
    <location>
        <begin position="635"/>
        <end position="647"/>
    </location>
</feature>
<evidence type="ECO:0000256" key="19">
    <source>
        <dbReference type="ARBA" id="ARBA00023305"/>
    </source>
</evidence>
<keyword evidence="14" id="KW-0969">Cilium</keyword>
<evidence type="ECO:0000256" key="3">
    <source>
        <dbReference type="ARBA" id="ARBA00004555"/>
    </source>
</evidence>
<evidence type="ECO:0000256" key="7">
    <source>
        <dbReference type="ARBA" id="ARBA00022553"/>
    </source>
</evidence>
<evidence type="ECO:0000256" key="6">
    <source>
        <dbReference type="ARBA" id="ARBA00022490"/>
    </source>
</evidence>
<evidence type="ECO:0000256" key="13">
    <source>
        <dbReference type="ARBA" id="ARBA00023034"/>
    </source>
</evidence>
<reference evidence="24" key="2">
    <citation type="submission" date="2023-04" db="EMBL/GenBank/DDBJ databases">
        <authorList>
            <person name="Bu L."/>
            <person name="Lu L."/>
            <person name="Laidemitt M.R."/>
            <person name="Zhang S.M."/>
            <person name="Mutuku M."/>
            <person name="Mkoji G."/>
            <person name="Steinauer M."/>
            <person name="Loker E.S."/>
        </authorList>
    </citation>
    <scope>NUCLEOTIDE SEQUENCE</scope>
    <source>
        <strain evidence="24">KasaAsao</strain>
        <tissue evidence="24">Whole Snail</tissue>
    </source>
</reference>
<keyword evidence="13" id="KW-0333">Golgi apparatus</keyword>
<dbReference type="InterPro" id="IPR000408">
    <property type="entry name" value="Reg_chr_condens"/>
</dbReference>
<evidence type="ECO:0000256" key="11">
    <source>
        <dbReference type="ARBA" id="ARBA00022794"/>
    </source>
</evidence>
<feature type="compositionally biased region" description="Basic and acidic residues" evidence="22">
    <location>
        <begin position="617"/>
        <end position="634"/>
    </location>
</feature>